<evidence type="ECO:0000256" key="1">
    <source>
        <dbReference type="ARBA" id="ARBA00022729"/>
    </source>
</evidence>
<sequence>MLNLIKKFLLSICFLFSLNQFYAQPLYVRDWGAVNLTARVLEVKLSTEELFIDYGYYGEIKKYNIKNATTSFFYSFPHPSNPSPSYAVRIENMKFDSKENLIVYGRTHNKNLGTPGTYSQVPLPGTAYTGHSFIAKIGRTGQLLWFTYFHDLAQNTAGLTLDKNDNIYVLTRRDKNDVLPTNSFQSTGDQSSIIKYQDVISKLDNTGNHLWSTFYFKDDSKIRNMIAGDNGLYVYGDHFGGVGSSNFFGTKGSFQEYSSGLSSNGDISTVFLTKFNFNGTRIWSTYFGDQISKCPLNNIANPYGLAVIGDDAYILTNLNNIYTPATNMSTSNAYLKQQTSVSKNVALTKFNSSGGRVFTSYLHSGQSLFKTSTNDLLIGGKIDEIYIGSKNNIVTQNAYQGQHGGKFDMHCFIISNNGASLKYGTYYGGDGNDEGICVPTKNGFYVLGNSLNNSKATTLFDSNGGLFYGSNAIGYRGFFMGYFTTKPLQNENHEALKARVYPNPATTLLNVETEDMLTKETVLTIYDLSGKRILQQNAHADNHNQINVSSLNSGVYLLQIESNTSYETIKFIKK</sequence>
<dbReference type="InterPro" id="IPR026444">
    <property type="entry name" value="Secre_tail"/>
</dbReference>
<dbReference type="Proteomes" id="UP001317001">
    <property type="component" value="Chromosome"/>
</dbReference>
<feature type="signal peptide" evidence="2">
    <location>
        <begin position="1"/>
        <end position="23"/>
    </location>
</feature>
<evidence type="ECO:0000259" key="3">
    <source>
        <dbReference type="Pfam" id="PF18962"/>
    </source>
</evidence>
<accession>A0ABY5NR57</accession>
<reference evidence="4 5" key="1">
    <citation type="submission" date="2022-08" db="EMBL/GenBank/DDBJ databases">
        <title>Myroides zhujiangensis sp. nov., a novel bacterium isolated from sediment in the Pearl River Estuary.</title>
        <authorList>
            <person name="Cui L."/>
        </authorList>
    </citation>
    <scope>NUCLEOTIDE SEQUENCE [LARGE SCALE GENOMIC DNA]</scope>
    <source>
        <strain evidence="4 5">SCSIO 72103</strain>
    </source>
</reference>
<dbReference type="EMBL" id="CP102382">
    <property type="protein sequence ID" value="UUV21035.1"/>
    <property type="molecule type" value="Genomic_DNA"/>
</dbReference>
<organism evidence="4 5">
    <name type="scientific">Paenimyroides aestuarii</name>
    <dbReference type="NCBI Taxonomy" id="2968490"/>
    <lineage>
        <taxon>Bacteria</taxon>
        <taxon>Pseudomonadati</taxon>
        <taxon>Bacteroidota</taxon>
        <taxon>Flavobacteriia</taxon>
        <taxon>Flavobacteriales</taxon>
        <taxon>Flavobacteriaceae</taxon>
        <taxon>Paenimyroides</taxon>
    </lineage>
</organism>
<keyword evidence="5" id="KW-1185">Reference proteome</keyword>
<evidence type="ECO:0000313" key="4">
    <source>
        <dbReference type="EMBL" id="UUV21035.1"/>
    </source>
</evidence>
<dbReference type="NCBIfam" id="TIGR04183">
    <property type="entry name" value="Por_Secre_tail"/>
    <property type="match status" value="1"/>
</dbReference>
<feature type="domain" description="Secretion system C-terminal sorting" evidence="3">
    <location>
        <begin position="500"/>
        <end position="572"/>
    </location>
</feature>
<protein>
    <submittedName>
        <fullName evidence="4">T9SS type A sorting domain-containing protein</fullName>
    </submittedName>
</protein>
<dbReference type="Pfam" id="PF18962">
    <property type="entry name" value="Por_Secre_tail"/>
    <property type="match status" value="1"/>
</dbReference>
<keyword evidence="1 2" id="KW-0732">Signal</keyword>
<dbReference type="RefSeq" id="WP_257498957.1">
    <property type="nucleotide sequence ID" value="NZ_CP102382.1"/>
</dbReference>
<evidence type="ECO:0000313" key="5">
    <source>
        <dbReference type="Proteomes" id="UP001317001"/>
    </source>
</evidence>
<name>A0ABY5NR57_9FLAO</name>
<feature type="chain" id="PRO_5047036920" evidence="2">
    <location>
        <begin position="24"/>
        <end position="574"/>
    </location>
</feature>
<proteinExistence type="predicted"/>
<gene>
    <name evidence="4" type="ORF">NPX36_12000</name>
</gene>
<evidence type="ECO:0000256" key="2">
    <source>
        <dbReference type="SAM" id="SignalP"/>
    </source>
</evidence>